<evidence type="ECO:0000313" key="2">
    <source>
        <dbReference type="Proteomes" id="UP000543598"/>
    </source>
</evidence>
<dbReference type="InterPro" id="IPR038277">
    <property type="entry name" value="UreF_sf"/>
</dbReference>
<keyword evidence="2" id="KW-1185">Reference proteome</keyword>
<name>A0A7Y2M245_9MICO</name>
<sequence>LGAVAAAAGLDAETLVRLAVYDDVACAVAALLKLEPGDPADGVALVLSACGAVEERIPGLAALTSPDQIPAAGAPQAEAWAESHALTNRRLFRA</sequence>
<accession>A0A7Y2M245</accession>
<evidence type="ECO:0000313" key="1">
    <source>
        <dbReference type="EMBL" id="NNH05090.1"/>
    </source>
</evidence>
<dbReference type="EMBL" id="JABEMB010000031">
    <property type="protein sequence ID" value="NNH05090.1"/>
    <property type="molecule type" value="Genomic_DNA"/>
</dbReference>
<reference evidence="1 2" key="1">
    <citation type="submission" date="2020-05" db="EMBL/GenBank/DDBJ databases">
        <title>MicrobeNet Type strains.</title>
        <authorList>
            <person name="Nicholson A.C."/>
        </authorList>
    </citation>
    <scope>NUCLEOTIDE SEQUENCE [LARGE SCALE GENOMIC DNA]</scope>
    <source>
        <strain evidence="1 2">JCM 14282</strain>
    </source>
</reference>
<dbReference type="Gene3D" id="1.10.4190.10">
    <property type="entry name" value="Urease accessory protein UreF"/>
    <property type="match status" value="1"/>
</dbReference>
<gene>
    <name evidence="1" type="ORF">HLA99_14680</name>
</gene>
<protein>
    <submittedName>
        <fullName evidence="1">Urease accessory protein</fullName>
    </submittedName>
</protein>
<feature type="non-terminal residue" evidence="1">
    <location>
        <position position="1"/>
    </location>
</feature>
<dbReference type="Proteomes" id="UP000543598">
    <property type="component" value="Unassembled WGS sequence"/>
</dbReference>
<dbReference type="AlphaFoldDB" id="A0A7Y2M245"/>
<organism evidence="1 2">
    <name type="scientific">Microbacterium ulmi</name>
    <dbReference type="NCBI Taxonomy" id="179095"/>
    <lineage>
        <taxon>Bacteria</taxon>
        <taxon>Bacillati</taxon>
        <taxon>Actinomycetota</taxon>
        <taxon>Actinomycetes</taxon>
        <taxon>Micrococcales</taxon>
        <taxon>Microbacteriaceae</taxon>
        <taxon>Microbacterium</taxon>
    </lineage>
</organism>
<comment type="caution">
    <text evidence="1">The sequence shown here is derived from an EMBL/GenBank/DDBJ whole genome shotgun (WGS) entry which is preliminary data.</text>
</comment>
<proteinExistence type="predicted"/>